<keyword evidence="2" id="KW-1185">Reference proteome</keyword>
<reference evidence="1 2" key="2">
    <citation type="submission" date="2018-11" db="EMBL/GenBank/DDBJ databases">
        <authorList>
            <consortium name="Pathogen Informatics"/>
        </authorList>
    </citation>
    <scope>NUCLEOTIDE SEQUENCE [LARGE SCALE GENOMIC DNA]</scope>
</reference>
<evidence type="ECO:0000313" key="2">
    <source>
        <dbReference type="Proteomes" id="UP000267096"/>
    </source>
</evidence>
<organism evidence="3">
    <name type="scientific">Anisakis simplex</name>
    <name type="common">Herring worm</name>
    <dbReference type="NCBI Taxonomy" id="6269"/>
    <lineage>
        <taxon>Eukaryota</taxon>
        <taxon>Metazoa</taxon>
        <taxon>Ecdysozoa</taxon>
        <taxon>Nematoda</taxon>
        <taxon>Chromadorea</taxon>
        <taxon>Rhabditida</taxon>
        <taxon>Spirurina</taxon>
        <taxon>Ascaridomorpha</taxon>
        <taxon>Ascaridoidea</taxon>
        <taxon>Anisakidae</taxon>
        <taxon>Anisakis</taxon>
        <taxon>Anisakis simplex complex</taxon>
    </lineage>
</organism>
<proteinExistence type="predicted"/>
<protein>
    <submittedName>
        <fullName evidence="3">Methyltransf_11 domain-containing protein</fullName>
    </submittedName>
</protein>
<dbReference type="Proteomes" id="UP000267096">
    <property type="component" value="Unassembled WGS sequence"/>
</dbReference>
<dbReference type="AlphaFoldDB" id="A0A0M3JGC8"/>
<evidence type="ECO:0000313" key="1">
    <source>
        <dbReference type="EMBL" id="VDK27070.1"/>
    </source>
</evidence>
<evidence type="ECO:0000313" key="3">
    <source>
        <dbReference type="WBParaSite" id="ASIM_0000668301-mRNA-1"/>
    </source>
</evidence>
<dbReference type="WBParaSite" id="ASIM_0000668301-mRNA-1">
    <property type="protein sequence ID" value="ASIM_0000668301-mRNA-1"/>
    <property type="gene ID" value="ASIM_0000668301"/>
</dbReference>
<accession>A0A0M3JGC8</accession>
<gene>
    <name evidence="1" type="ORF">ASIM_LOCUS6463</name>
</gene>
<reference evidence="3" key="1">
    <citation type="submission" date="2017-02" db="UniProtKB">
        <authorList>
            <consortium name="WormBaseParasite"/>
        </authorList>
    </citation>
    <scope>IDENTIFICATION</scope>
</reference>
<sequence length="95" mass="10919">MAGFAKVSEWVDECFDEPSSSCSLSRTSLNASDQVGRLGGWQLNRRFQEQLHKIKYSESRELVVVESGLDWKLRGTLNLLFTCESLHHFPSDTYY</sequence>
<name>A0A0M3JGC8_ANISI</name>
<dbReference type="EMBL" id="UYRR01014054">
    <property type="protein sequence ID" value="VDK27070.1"/>
    <property type="molecule type" value="Genomic_DNA"/>
</dbReference>